<evidence type="ECO:0000256" key="3">
    <source>
        <dbReference type="ARBA" id="ARBA00022898"/>
    </source>
</evidence>
<proteinExistence type="inferred from homology"/>
<evidence type="ECO:0000313" key="5">
    <source>
        <dbReference type="EMBL" id="MBR0663351.1"/>
    </source>
</evidence>
<comment type="similarity">
    <text evidence="2">Belongs to the ACC deaminase/D-cysteine desulfhydrase family.</text>
</comment>
<evidence type="ECO:0000256" key="1">
    <source>
        <dbReference type="ARBA" id="ARBA00001933"/>
    </source>
</evidence>
<dbReference type="InterPro" id="IPR036052">
    <property type="entry name" value="TrpB-like_PALP_sf"/>
</dbReference>
<organism evidence="5 6">
    <name type="scientific">Plastoroseomonas hellenica</name>
    <dbReference type="NCBI Taxonomy" id="2687306"/>
    <lineage>
        <taxon>Bacteria</taxon>
        <taxon>Pseudomonadati</taxon>
        <taxon>Pseudomonadota</taxon>
        <taxon>Alphaproteobacteria</taxon>
        <taxon>Acetobacterales</taxon>
        <taxon>Acetobacteraceae</taxon>
        <taxon>Plastoroseomonas</taxon>
    </lineage>
</organism>
<dbReference type="InterPro" id="IPR027278">
    <property type="entry name" value="ACCD_DCysDesulf"/>
</dbReference>
<evidence type="ECO:0000313" key="6">
    <source>
        <dbReference type="Proteomes" id="UP001196870"/>
    </source>
</evidence>
<dbReference type="Proteomes" id="UP001196870">
    <property type="component" value="Unassembled WGS sequence"/>
</dbReference>
<dbReference type="PIRSF" id="PIRSF006278">
    <property type="entry name" value="ACCD_DCysDesulf"/>
    <property type="match status" value="1"/>
</dbReference>
<keyword evidence="6" id="KW-1185">Reference proteome</keyword>
<protein>
    <submittedName>
        <fullName evidence="5">D-cysteine desulfhydrase family protein</fullName>
    </submittedName>
</protein>
<dbReference type="PANTHER" id="PTHR43780">
    <property type="entry name" value="1-AMINOCYCLOPROPANE-1-CARBOXYLATE DEAMINASE-RELATED"/>
    <property type="match status" value="1"/>
</dbReference>
<evidence type="ECO:0000259" key="4">
    <source>
        <dbReference type="Pfam" id="PF00291"/>
    </source>
</evidence>
<reference evidence="6" key="1">
    <citation type="journal article" date="2021" name="Syst. Appl. Microbiol.">
        <title>Roseomonas hellenica sp. nov., isolated from roots of wild-growing Alkanna tinctoria.</title>
        <authorList>
            <person name="Rat A."/>
            <person name="Naranjo H.D."/>
            <person name="Lebbe L."/>
            <person name="Cnockaert M."/>
            <person name="Krigas N."/>
            <person name="Grigoriadou K."/>
            <person name="Maloupa E."/>
            <person name="Willems A."/>
        </authorList>
    </citation>
    <scope>NUCLEOTIDE SEQUENCE [LARGE SCALE GENOMIC DNA]</scope>
    <source>
        <strain evidence="6">LMG 31523</strain>
    </source>
</reference>
<dbReference type="Gene3D" id="3.40.50.1100">
    <property type="match status" value="2"/>
</dbReference>
<comment type="caution">
    <text evidence="5">The sequence shown here is derived from an EMBL/GenBank/DDBJ whole genome shotgun (WGS) entry which is preliminary data.</text>
</comment>
<dbReference type="PANTHER" id="PTHR43780:SF2">
    <property type="entry name" value="1-AMINOCYCLOPROPANE-1-CARBOXYLATE DEAMINASE-RELATED"/>
    <property type="match status" value="1"/>
</dbReference>
<dbReference type="InterPro" id="IPR001926">
    <property type="entry name" value="TrpB-like_PALP"/>
</dbReference>
<feature type="domain" description="Tryptophan synthase beta chain-like PALP" evidence="4">
    <location>
        <begin position="16"/>
        <end position="320"/>
    </location>
</feature>
<dbReference type="Pfam" id="PF00291">
    <property type="entry name" value="PALP"/>
    <property type="match status" value="1"/>
</dbReference>
<keyword evidence="3" id="KW-0663">Pyridoxal phosphate</keyword>
<dbReference type="RefSeq" id="WP_211850947.1">
    <property type="nucleotide sequence ID" value="NZ_JAAGBB010000003.1"/>
</dbReference>
<dbReference type="EMBL" id="JAAGBB010000003">
    <property type="protein sequence ID" value="MBR0663351.1"/>
    <property type="molecule type" value="Genomic_DNA"/>
</dbReference>
<dbReference type="SUPFAM" id="SSF53686">
    <property type="entry name" value="Tryptophan synthase beta subunit-like PLP-dependent enzymes"/>
    <property type="match status" value="1"/>
</dbReference>
<sequence length="337" mass="35152">MTDALAALRDLPRLLLAHLPTPMEAAPRLGALLGLASLRVKRDDCTGLGLGGNKIRKLEFDLAAAQAAGADCVVCGGVVQSNTARQVAAACAKLGIACHLGIMRGRLSATEPGYEETGNILLDRLYGAVIHNIPWDEDRNARLHGIADDLRAEGRRVYLVPYGASDALGAMGYVVAAEEIIRDCPEVAWIVHGSGSAGTQAGLLAGLLALGHPARVIGVDVDAQPARVRADVCRVGREAAALLGVAGRWEDDRVEVAAGWSGPAYGVADATTEEAIRLAARCEGLALDPVYAGKGMAGLIGLARQGRFRDGGTVVWIHTGGSPGIFAYPETMARLSR</sequence>
<gene>
    <name evidence="5" type="ORF">GXW71_03185</name>
</gene>
<comment type="cofactor">
    <cofactor evidence="1">
        <name>pyridoxal 5'-phosphate</name>
        <dbReference type="ChEBI" id="CHEBI:597326"/>
    </cofactor>
</comment>
<evidence type="ECO:0000256" key="2">
    <source>
        <dbReference type="ARBA" id="ARBA00008639"/>
    </source>
</evidence>
<name>A0ABS5EST0_9PROT</name>
<accession>A0ABS5EST0</accession>